<dbReference type="Gene3D" id="3.40.50.720">
    <property type="entry name" value="NAD(P)-binding Rossmann-like Domain"/>
    <property type="match status" value="1"/>
</dbReference>
<protein>
    <submittedName>
        <fullName evidence="2">NAD(P)-binding protein</fullName>
    </submittedName>
</protein>
<dbReference type="Proteomes" id="UP001302812">
    <property type="component" value="Unassembled WGS sequence"/>
</dbReference>
<dbReference type="GeneID" id="89937162"/>
<dbReference type="InterPro" id="IPR036291">
    <property type="entry name" value="NAD(P)-bd_dom_sf"/>
</dbReference>
<dbReference type="Pfam" id="PF00106">
    <property type="entry name" value="adh_short"/>
    <property type="match status" value="1"/>
</dbReference>
<accession>A0AAN6TEX3</accession>
<dbReference type="InterPro" id="IPR002347">
    <property type="entry name" value="SDR_fam"/>
</dbReference>
<evidence type="ECO:0000256" key="1">
    <source>
        <dbReference type="ARBA" id="ARBA00023002"/>
    </source>
</evidence>
<evidence type="ECO:0000313" key="3">
    <source>
        <dbReference type="Proteomes" id="UP001302812"/>
    </source>
</evidence>
<keyword evidence="3" id="KW-1185">Reference proteome</keyword>
<organism evidence="2 3">
    <name type="scientific">Canariomyces notabilis</name>
    <dbReference type="NCBI Taxonomy" id="2074819"/>
    <lineage>
        <taxon>Eukaryota</taxon>
        <taxon>Fungi</taxon>
        <taxon>Dikarya</taxon>
        <taxon>Ascomycota</taxon>
        <taxon>Pezizomycotina</taxon>
        <taxon>Sordariomycetes</taxon>
        <taxon>Sordariomycetidae</taxon>
        <taxon>Sordariales</taxon>
        <taxon>Chaetomiaceae</taxon>
        <taxon>Canariomyces</taxon>
    </lineage>
</organism>
<dbReference type="PANTHER" id="PTHR43157:SF31">
    <property type="entry name" value="PHOSPHATIDYLINOSITOL-GLYCAN BIOSYNTHESIS CLASS F PROTEIN"/>
    <property type="match status" value="1"/>
</dbReference>
<name>A0AAN6TEX3_9PEZI</name>
<dbReference type="PANTHER" id="PTHR43157">
    <property type="entry name" value="PHOSPHATIDYLINOSITOL-GLYCAN BIOSYNTHESIS CLASS F PROTEIN-RELATED"/>
    <property type="match status" value="1"/>
</dbReference>
<dbReference type="GO" id="GO:0016491">
    <property type="term" value="F:oxidoreductase activity"/>
    <property type="evidence" value="ECO:0007669"/>
    <property type="project" value="UniProtKB-KW"/>
</dbReference>
<dbReference type="RefSeq" id="XP_064670774.1">
    <property type="nucleotide sequence ID" value="XM_064813037.1"/>
</dbReference>
<reference evidence="2" key="2">
    <citation type="submission" date="2023-05" db="EMBL/GenBank/DDBJ databases">
        <authorList>
            <consortium name="Lawrence Berkeley National Laboratory"/>
            <person name="Steindorff A."/>
            <person name="Hensen N."/>
            <person name="Bonometti L."/>
            <person name="Westerberg I."/>
            <person name="Brannstrom I.O."/>
            <person name="Guillou S."/>
            <person name="Cros-Aarteil S."/>
            <person name="Calhoun S."/>
            <person name="Haridas S."/>
            <person name="Kuo A."/>
            <person name="Mondo S."/>
            <person name="Pangilinan J."/>
            <person name="Riley R."/>
            <person name="Labutti K."/>
            <person name="Andreopoulos B."/>
            <person name="Lipzen A."/>
            <person name="Chen C."/>
            <person name="Yanf M."/>
            <person name="Daum C."/>
            <person name="Ng V."/>
            <person name="Clum A."/>
            <person name="Ohm R."/>
            <person name="Martin F."/>
            <person name="Silar P."/>
            <person name="Natvig D."/>
            <person name="Lalanne C."/>
            <person name="Gautier V."/>
            <person name="Ament-Velasquez S.L."/>
            <person name="Kruys A."/>
            <person name="Hutchinson M.I."/>
            <person name="Powell A.J."/>
            <person name="Barry K."/>
            <person name="Miller A.N."/>
            <person name="Grigoriev I.V."/>
            <person name="Debuchy R."/>
            <person name="Gladieux P."/>
            <person name="Thoren M.H."/>
            <person name="Johannesson H."/>
        </authorList>
    </citation>
    <scope>NUCLEOTIDE SEQUENCE</scope>
    <source>
        <strain evidence="2">CBS 508.74</strain>
    </source>
</reference>
<reference evidence="2" key="1">
    <citation type="journal article" date="2023" name="Mol. Phylogenet. Evol.">
        <title>Genome-scale phylogeny and comparative genomics of the fungal order Sordariales.</title>
        <authorList>
            <person name="Hensen N."/>
            <person name="Bonometti L."/>
            <person name="Westerberg I."/>
            <person name="Brannstrom I.O."/>
            <person name="Guillou S."/>
            <person name="Cros-Aarteil S."/>
            <person name="Calhoun S."/>
            <person name="Haridas S."/>
            <person name="Kuo A."/>
            <person name="Mondo S."/>
            <person name="Pangilinan J."/>
            <person name="Riley R."/>
            <person name="LaButti K."/>
            <person name="Andreopoulos B."/>
            <person name="Lipzen A."/>
            <person name="Chen C."/>
            <person name="Yan M."/>
            <person name="Daum C."/>
            <person name="Ng V."/>
            <person name="Clum A."/>
            <person name="Steindorff A."/>
            <person name="Ohm R.A."/>
            <person name="Martin F."/>
            <person name="Silar P."/>
            <person name="Natvig D.O."/>
            <person name="Lalanne C."/>
            <person name="Gautier V."/>
            <person name="Ament-Velasquez S.L."/>
            <person name="Kruys A."/>
            <person name="Hutchinson M.I."/>
            <person name="Powell A.J."/>
            <person name="Barry K."/>
            <person name="Miller A.N."/>
            <person name="Grigoriev I.V."/>
            <person name="Debuchy R."/>
            <person name="Gladieux P."/>
            <person name="Hiltunen Thoren M."/>
            <person name="Johannesson H."/>
        </authorList>
    </citation>
    <scope>NUCLEOTIDE SEQUENCE</scope>
    <source>
        <strain evidence="2">CBS 508.74</strain>
    </source>
</reference>
<sequence>MAAGQQLEFPIQPNIGKGIRMFLYSQFFGTPPYPKASFAGQTVIVTGSNVGLGLEAARHFYRLGAAKLILAVRTVSKGQVAKEDIVRSVKARNDGASAIEVWPLDQASTQSTLAFAERVKTDLARVDAVVLNAGVNNVSFQLSEGYEQVTQVNVLNTFLLALALLPKLNETKARFPNSTPHLTVVSSEAHRLTKFEEINEPDLYAKLNDEKSYSQQPRYQVSKLLEILLVRELVARLKATSTSPSTSSSNPPVIINLVNPGLCRSTLGREEKTPLLLRIARAILDRSTEVGSRTYVLAASAPASSHGQFQSDGKNQDVEAWIFTDVGQRAQRKAWDQTIKILEARKPGVLKEVGL</sequence>
<keyword evidence="1" id="KW-0560">Oxidoreductase</keyword>
<proteinExistence type="predicted"/>
<evidence type="ECO:0000313" key="2">
    <source>
        <dbReference type="EMBL" id="KAK4113204.1"/>
    </source>
</evidence>
<gene>
    <name evidence="2" type="ORF">N656DRAFT_752364</name>
</gene>
<dbReference type="EMBL" id="MU853340">
    <property type="protein sequence ID" value="KAK4113204.1"/>
    <property type="molecule type" value="Genomic_DNA"/>
</dbReference>
<dbReference type="AlphaFoldDB" id="A0AAN6TEX3"/>
<comment type="caution">
    <text evidence="2">The sequence shown here is derived from an EMBL/GenBank/DDBJ whole genome shotgun (WGS) entry which is preliminary data.</text>
</comment>
<dbReference type="PRINTS" id="PR00081">
    <property type="entry name" value="GDHRDH"/>
</dbReference>
<dbReference type="SUPFAM" id="SSF51735">
    <property type="entry name" value="NAD(P)-binding Rossmann-fold domains"/>
    <property type="match status" value="1"/>
</dbReference>